<gene>
    <name evidence="2" type="ORF">N7494_006773</name>
</gene>
<proteinExistence type="predicted"/>
<keyword evidence="3" id="KW-1185">Reference proteome</keyword>
<organism evidence="2 3">
    <name type="scientific">Penicillium frequentans</name>
    <dbReference type="NCBI Taxonomy" id="3151616"/>
    <lineage>
        <taxon>Eukaryota</taxon>
        <taxon>Fungi</taxon>
        <taxon>Dikarya</taxon>
        <taxon>Ascomycota</taxon>
        <taxon>Pezizomycotina</taxon>
        <taxon>Eurotiomycetes</taxon>
        <taxon>Eurotiomycetidae</taxon>
        <taxon>Eurotiales</taxon>
        <taxon>Aspergillaceae</taxon>
        <taxon>Penicillium</taxon>
    </lineage>
</organism>
<name>A0AAD6GEV7_9EURO</name>
<reference evidence="2 3" key="1">
    <citation type="journal article" date="2023" name="IMA Fungus">
        <title>Comparative genomic study of the Penicillium genus elucidates a diverse pangenome and 15 lateral gene transfer events.</title>
        <authorList>
            <person name="Petersen C."/>
            <person name="Sorensen T."/>
            <person name="Nielsen M.R."/>
            <person name="Sondergaard T.E."/>
            <person name="Sorensen J.L."/>
            <person name="Fitzpatrick D.A."/>
            <person name="Frisvad J.C."/>
            <person name="Nielsen K.L."/>
        </authorList>
    </citation>
    <scope>NUCLEOTIDE SEQUENCE [LARGE SCALE GENOMIC DNA]</scope>
    <source>
        <strain evidence="2 3">IBT 35679</strain>
    </source>
</reference>
<evidence type="ECO:0000313" key="2">
    <source>
        <dbReference type="EMBL" id="KAJ5541697.1"/>
    </source>
</evidence>
<feature type="transmembrane region" description="Helical" evidence="1">
    <location>
        <begin position="20"/>
        <end position="40"/>
    </location>
</feature>
<evidence type="ECO:0000256" key="1">
    <source>
        <dbReference type="SAM" id="Phobius"/>
    </source>
</evidence>
<evidence type="ECO:0000313" key="3">
    <source>
        <dbReference type="Proteomes" id="UP001220324"/>
    </source>
</evidence>
<sequence length="74" mass="8625">MDLDDPVCQSSHAAHCKYRIYFFQGLIPLVELVPAPFLLVSELPFARDRIALMNTIEYPVCKSQFRYNKYISKL</sequence>
<keyword evidence="1" id="KW-0812">Transmembrane</keyword>
<comment type="caution">
    <text evidence="2">The sequence shown here is derived from an EMBL/GenBank/DDBJ whole genome shotgun (WGS) entry which is preliminary data.</text>
</comment>
<accession>A0AAD6GEV7</accession>
<dbReference type="EMBL" id="JAQIZZ010000005">
    <property type="protein sequence ID" value="KAJ5541697.1"/>
    <property type="molecule type" value="Genomic_DNA"/>
</dbReference>
<dbReference type="AlphaFoldDB" id="A0AAD6GEV7"/>
<dbReference type="Proteomes" id="UP001220324">
    <property type="component" value="Unassembled WGS sequence"/>
</dbReference>
<protein>
    <submittedName>
        <fullName evidence="2">Uncharacterized protein</fullName>
    </submittedName>
</protein>
<keyword evidence="1" id="KW-1133">Transmembrane helix</keyword>
<keyword evidence="1" id="KW-0472">Membrane</keyword>